<gene>
    <name evidence="7" type="ORF">EZMO1_3408</name>
</gene>
<dbReference type="Pfam" id="PF01810">
    <property type="entry name" value="LysE"/>
    <property type="match status" value="1"/>
</dbReference>
<dbReference type="GO" id="GO:0005886">
    <property type="term" value="C:plasma membrane"/>
    <property type="evidence" value="ECO:0007669"/>
    <property type="project" value="UniProtKB-SubCell"/>
</dbReference>
<feature type="transmembrane region" description="Helical" evidence="6">
    <location>
        <begin position="67"/>
        <end position="88"/>
    </location>
</feature>
<evidence type="ECO:0000313" key="8">
    <source>
        <dbReference type="Proteomes" id="UP000071065"/>
    </source>
</evidence>
<feature type="transmembrane region" description="Helical" evidence="6">
    <location>
        <begin position="6"/>
        <end position="27"/>
    </location>
</feature>
<sequence length="146" mass="16227">MNVETWLSYVGAAFIVCMIPGPTILMVMAQALNHGPRSVIPLILGTGSGNILAMSLSFIGLGALMSVSAVMFGPFKWLGAFYLVYLGFRYWHAPADSFRLKSGVMDARLVFRDSFIVTALNPKSIVFLLCWCRFLLMKPVRCYCRC</sequence>
<dbReference type="GO" id="GO:0015171">
    <property type="term" value="F:amino acid transmembrane transporter activity"/>
    <property type="evidence" value="ECO:0007669"/>
    <property type="project" value="TreeGrafter"/>
</dbReference>
<feature type="transmembrane region" description="Helical" evidence="6">
    <location>
        <begin position="109"/>
        <end position="136"/>
    </location>
</feature>
<evidence type="ECO:0000256" key="5">
    <source>
        <dbReference type="ARBA" id="ARBA00023136"/>
    </source>
</evidence>
<evidence type="ECO:0000256" key="4">
    <source>
        <dbReference type="ARBA" id="ARBA00022989"/>
    </source>
</evidence>
<evidence type="ECO:0000256" key="1">
    <source>
        <dbReference type="ARBA" id="ARBA00004651"/>
    </source>
</evidence>
<feature type="transmembrane region" description="Helical" evidence="6">
    <location>
        <begin position="39"/>
        <end position="61"/>
    </location>
</feature>
<keyword evidence="4 6" id="KW-1133">Transmembrane helix</keyword>
<dbReference type="AlphaFoldDB" id="A0A142BF73"/>
<dbReference type="PANTHER" id="PTHR30086">
    <property type="entry name" value="ARGININE EXPORTER PROTEIN ARGO"/>
    <property type="match status" value="1"/>
</dbReference>
<evidence type="ECO:0000256" key="2">
    <source>
        <dbReference type="ARBA" id="ARBA00022475"/>
    </source>
</evidence>
<dbReference type="EMBL" id="CP013251">
    <property type="protein sequence ID" value="AMO57399.1"/>
    <property type="molecule type" value="Genomic_DNA"/>
</dbReference>
<dbReference type="OrthoDB" id="9804822at2"/>
<proteinExistence type="predicted"/>
<keyword evidence="2" id="KW-1003">Cell membrane</keyword>
<dbReference type="STRING" id="570277.EZMO1_3408"/>
<organism evidence="7 8">
    <name type="scientific">Endozoicomonas montiporae CL-33</name>
    <dbReference type="NCBI Taxonomy" id="570277"/>
    <lineage>
        <taxon>Bacteria</taxon>
        <taxon>Pseudomonadati</taxon>
        <taxon>Pseudomonadota</taxon>
        <taxon>Gammaproteobacteria</taxon>
        <taxon>Oceanospirillales</taxon>
        <taxon>Endozoicomonadaceae</taxon>
        <taxon>Endozoicomonas</taxon>
    </lineage>
</organism>
<evidence type="ECO:0000313" key="7">
    <source>
        <dbReference type="EMBL" id="AMO57399.1"/>
    </source>
</evidence>
<keyword evidence="3 6" id="KW-0812">Transmembrane</keyword>
<dbReference type="InterPro" id="IPR001123">
    <property type="entry name" value="LeuE-type"/>
</dbReference>
<evidence type="ECO:0000256" key="3">
    <source>
        <dbReference type="ARBA" id="ARBA00022692"/>
    </source>
</evidence>
<protein>
    <submittedName>
        <fullName evidence="7">Lysine exporter protein LysE/YggA</fullName>
    </submittedName>
</protein>
<accession>A0A142BF73</accession>
<dbReference type="RefSeq" id="WP_051790075.1">
    <property type="nucleotide sequence ID" value="NZ_CP013251.1"/>
</dbReference>
<name>A0A142BF73_9GAMM</name>
<keyword evidence="5 6" id="KW-0472">Membrane</keyword>
<dbReference type="PANTHER" id="PTHR30086:SF20">
    <property type="entry name" value="ARGININE EXPORTER PROTEIN ARGO-RELATED"/>
    <property type="match status" value="1"/>
</dbReference>
<comment type="subcellular location">
    <subcellularLocation>
        <location evidence="1">Cell membrane</location>
        <topology evidence="1">Multi-pass membrane protein</topology>
    </subcellularLocation>
</comment>
<reference evidence="7 8" key="1">
    <citation type="journal article" date="2016" name="Front. Microbiol.">
        <title>Genomic Insight into the Host-Endosymbiont Relationship of Endozoicomonas montiporae CL-33(T) with its Coral Host.</title>
        <authorList>
            <person name="Ding J.-Y."/>
            <person name="Shiu J.-H."/>
            <person name="Chen W.-M."/>
            <person name="Chiang Y.-R."/>
            <person name="Tang S.-L."/>
        </authorList>
    </citation>
    <scope>NUCLEOTIDE SEQUENCE [LARGE SCALE GENOMIC DNA]</scope>
    <source>
        <strain evidence="7 8">CL-33</strain>
    </source>
</reference>
<dbReference type="Proteomes" id="UP000071065">
    <property type="component" value="Chromosome"/>
</dbReference>
<dbReference type="PATRIC" id="fig|570277.3.peg.3665"/>
<evidence type="ECO:0000256" key="6">
    <source>
        <dbReference type="SAM" id="Phobius"/>
    </source>
</evidence>
<dbReference type="KEGG" id="emp:EZMO1_3408"/>